<feature type="transmembrane region" description="Helical" evidence="10">
    <location>
        <begin position="1736"/>
        <end position="1756"/>
    </location>
</feature>
<accession>A0A9P8GKR9</accession>
<evidence type="ECO:0000256" key="2">
    <source>
        <dbReference type="ARBA" id="ARBA00009726"/>
    </source>
</evidence>
<dbReference type="PANTHER" id="PTHR24223">
    <property type="entry name" value="ATP-BINDING CASSETTE SUB-FAMILY C"/>
    <property type="match status" value="1"/>
</dbReference>
<dbReference type="InterPro" id="IPR036640">
    <property type="entry name" value="ABC1_TM_sf"/>
</dbReference>
<feature type="transmembrane region" description="Helical" evidence="10">
    <location>
        <begin position="904"/>
        <end position="932"/>
    </location>
</feature>
<dbReference type="PROSITE" id="PS00211">
    <property type="entry name" value="ABC_TRANSPORTER_1"/>
    <property type="match status" value="1"/>
</dbReference>
<keyword evidence="6" id="KW-0067">ATP-binding</keyword>
<evidence type="ECO:0000256" key="7">
    <source>
        <dbReference type="ARBA" id="ARBA00022989"/>
    </source>
</evidence>
<feature type="transmembrane region" description="Helical" evidence="10">
    <location>
        <begin position="1821"/>
        <end position="1842"/>
    </location>
</feature>
<sequence length="2170" mass="223115">MVSYRMVALGAAGVYFAGAANGQDILGSVLGGTAGGASSLVGGVVGGASSLVNTLASDINTVTSDVGGAVSAATSIVSAAVSEVTSLVGTDVPAAASVIASAADGGNVGSAVSAITSDLGSVAGALPTSVLSDLSSIVSGAASDVASVTSLAGAAVTPVVSDITSLAGAAPSAVGSILSPVVSDVTSLAGAAPSAVGSILSPVVSDVTSLAGAVPSAVGSIVSEATGLVGTLTSDTGALVTPIVSEATGLVGTLTSDAGALVTPVVSDVASIVSNLPSDVTALLPTSVIPGIISSLTGLPGAVVSDLPGELSSILSALPTGIVSSIVAGVTSDLGGVTSLVGGVTSDLGGLTSALPLPTGILTDLPTAVVSSILSELPTGLVSSLLGSVPATLPTGILTDLPGNVVSSILSELPSGVLSSALGAGSVPTVLPTGTFSTALPTGVLTELPSNVVSSILSGLPTSLLPSGASTANPSTVLTGLPSSVISSILSGLPSSVISELSSLPTAIASRTGSPSNSSASATSPSATSAAASSLPSSITVDGVTFSIQYNTTYLGVNLNVNLGLAKRQAETFDGCVAACAADVTCKGTAFDEDTATCSFYRCVELDTRMTDPGVTFALFESSVSDDRSGVACGAGVAASSVIPGSAAASSAVAGGAAATGAAGAGMSGADATGLVTATLYSTSVSTIYSCAPTVTDCPLRNGASTTTDVIVAYTTVCPAAEASALAAANGSGSNSGSGSSYVSNGSGSSSNVAVVGQNGNAANSGSNGSSGSSVPVVSTIVYTSNGNVYTTTTSCPAVSTYTSTVNGNIIIGTTQAAGAQASGNAATGSSAAGSNAAGSNTSGANTPAGNAAGSNAAGAPASGSSSNGTPGTNAYVAVSCSNGACQTSTKTATAASGTSSSTMAIFTGAASMAAPGMVVGAAAALFGALMIEAIHIAGRTSKLSALPALNHNTRSRTQPLLGESTQTLLAQIYTQRMDVIAKQWILTMLRTLLTFGSPYCVMRLVACLEAGDGQDAWVWLFAIALSSTCETIVHYHQNWIQWSELGIPIRAQLITAVYRKLLRTNAVENTSGSSQQPGEVRPPPVNSLLTSDATTISKFAAIHYILPLSMVQFLMALAFIKKLLGWRGMLITLAVTVASMPINTLIVKRRRTAQKQLRKTRDQKDRVIGEMIKALHHIKLQGTEDMWKQRVKKYRDDELRAEARDFHAQTVSSMWKIASPLVVSGVSIFTHAYLEGRTSASVIFTILELLPQLQGTLGLAPLVIQDYLSARTSSRRIESFLRTPEKIDYLQGSASGDVIFRNAAFEWPTNHKTLTSAAQNTSSRFKLKDVNVRFPAGKLSIIHGDTGSGKSLVLAAMLGEAELLNGAIEAPCSAHGFPVTFVTQTPWLQSMSIKDNILFGGSFNKARYDSVLEACALVQDLELLANGDETLMGPQGVKASGGQRARISLARALYSEATIILMDDILSALDTHVAKHILDALGGPLGAGRTRILATHQLELCKPKSDYAVRVVGGTVQVEDLPASKLVRGIVLEPDKADWELVSKCNTLGPKNILTKDPDKDQQNPPSKPKAVSDVNVVPRTVYWTYIEALGGIKFILAYFLALAARQVLITLPTWTLKNARLEGRNLGTHESAITYHAGMFAVGSTLAVVAEYLFNVHEVSGNLRASEALFNSMLDTVVHMPLAWIDNVSTGDLIQRFSSDSQAMDDRLMALVSEFSQCFIETFTIVVVGLNMSLYTGLMVIGGLYASSMVGRLYNKARKTVQRADREPTSKILGLVTATTTGLATIRAFGAPQAFMDQMHNHIDDLSKARRYFWIANRWLGLQMSLIGIMFSFGTGVMLLRSRSAIVDPPLFGFALTFSMRFSSVIFKAVNGFGAFETSATAAGAISAFRYLEIEQQDGIEVASDWPTTGRVEIRGLRMRYSTKLPLALDNINLTIGAGERVGIVGRTGAGKSTLLLALLRMVEPEEGTITLDGANTSAIRLRDLRRRVGYIPQNPALFSGTIRTNLDPFNQYSDGMLEKALQQVMLMSSPEADQLDISRALTLDSPVAAGGENISHGQRQLLCLARILMQKHKLIILDEATSAVDDRTDEAIQTVIRADSEQTLIVVAHRLKTVATFDKIVVMDSGKIVEQGSPNELLKARGAFYSLVMSGKDGNDLVGRITGKPRM</sequence>
<dbReference type="GO" id="GO:0140359">
    <property type="term" value="F:ABC-type transporter activity"/>
    <property type="evidence" value="ECO:0007669"/>
    <property type="project" value="InterPro"/>
</dbReference>
<dbReference type="InterPro" id="IPR050173">
    <property type="entry name" value="ABC_transporter_C-like"/>
</dbReference>
<keyword evidence="8 10" id="KW-0472">Membrane</keyword>
<dbReference type="Gene3D" id="1.20.1560.10">
    <property type="entry name" value="ABC transporter type 1, transmembrane domain"/>
    <property type="match status" value="2"/>
</dbReference>
<dbReference type="PROSITE" id="PS50893">
    <property type="entry name" value="ABC_TRANSPORTER_2"/>
    <property type="match status" value="2"/>
</dbReference>
<dbReference type="SUPFAM" id="SSF90123">
    <property type="entry name" value="ABC transporter transmembrane region"/>
    <property type="match status" value="2"/>
</dbReference>
<feature type="transmembrane region" description="Helical" evidence="10">
    <location>
        <begin position="1102"/>
        <end position="1121"/>
    </location>
</feature>
<evidence type="ECO:0000256" key="3">
    <source>
        <dbReference type="ARBA" id="ARBA00022448"/>
    </source>
</evidence>
<organism evidence="13 14">
    <name type="scientific">Aureobasidium melanogenum</name>
    <name type="common">Aureobasidium pullulans var. melanogenum</name>
    <dbReference type="NCBI Taxonomy" id="46634"/>
    <lineage>
        <taxon>Eukaryota</taxon>
        <taxon>Fungi</taxon>
        <taxon>Dikarya</taxon>
        <taxon>Ascomycota</taxon>
        <taxon>Pezizomycotina</taxon>
        <taxon>Dothideomycetes</taxon>
        <taxon>Dothideomycetidae</taxon>
        <taxon>Dothideales</taxon>
        <taxon>Saccotheciaceae</taxon>
        <taxon>Aureobasidium</taxon>
    </lineage>
</organism>
<protein>
    <submittedName>
        <fullName evidence="13">ABC multidrug transporter-like protein</fullName>
    </submittedName>
</protein>
<dbReference type="PANTHER" id="PTHR24223:SF456">
    <property type="entry name" value="MULTIDRUG RESISTANCE-ASSOCIATED PROTEIN LETHAL(2)03659"/>
    <property type="match status" value="1"/>
</dbReference>
<dbReference type="FunFam" id="3.40.50.300:FF:001354">
    <property type="entry name" value="ATP-binding cassette (ABC) transporter, putative"/>
    <property type="match status" value="1"/>
</dbReference>
<evidence type="ECO:0000256" key="4">
    <source>
        <dbReference type="ARBA" id="ARBA00022692"/>
    </source>
</evidence>
<dbReference type="OrthoDB" id="6500128at2759"/>
<dbReference type="Proteomes" id="UP000767238">
    <property type="component" value="Unassembled WGS sequence"/>
</dbReference>
<feature type="region of interest" description="Disordered" evidence="9">
    <location>
        <begin position="1553"/>
        <end position="1573"/>
    </location>
</feature>
<dbReference type="CDD" id="cd18604">
    <property type="entry name" value="ABC_6TM_VMR1_D2_like"/>
    <property type="match status" value="1"/>
</dbReference>
<feature type="domain" description="ABC transporter" evidence="11">
    <location>
        <begin position="1310"/>
        <end position="1539"/>
    </location>
</feature>
<feature type="domain" description="ABC transmembrane type-1" evidence="12">
    <location>
        <begin position="986"/>
        <end position="1270"/>
    </location>
</feature>
<evidence type="ECO:0000259" key="11">
    <source>
        <dbReference type="PROSITE" id="PS50893"/>
    </source>
</evidence>
<proteinExistence type="inferred from homology"/>
<evidence type="ECO:0000256" key="6">
    <source>
        <dbReference type="ARBA" id="ARBA00022840"/>
    </source>
</evidence>
<dbReference type="Pfam" id="PF00005">
    <property type="entry name" value="ABC_tran"/>
    <property type="match status" value="2"/>
</dbReference>
<dbReference type="InterPro" id="IPR003593">
    <property type="entry name" value="AAA+_ATPase"/>
</dbReference>
<dbReference type="GO" id="GO:0016020">
    <property type="term" value="C:membrane"/>
    <property type="evidence" value="ECO:0007669"/>
    <property type="project" value="UniProtKB-SubCell"/>
</dbReference>
<keyword evidence="4 10" id="KW-0812">Transmembrane</keyword>
<feature type="domain" description="ABC transmembrane type-1" evidence="12">
    <location>
        <begin position="1639"/>
        <end position="1880"/>
    </location>
</feature>
<evidence type="ECO:0000259" key="12">
    <source>
        <dbReference type="PROSITE" id="PS50929"/>
    </source>
</evidence>
<feature type="transmembrane region" description="Helical" evidence="10">
    <location>
        <begin position="1127"/>
        <end position="1148"/>
    </location>
</feature>
<dbReference type="SMART" id="SM00382">
    <property type="entry name" value="AAA"/>
    <property type="match status" value="2"/>
</dbReference>
<keyword evidence="5" id="KW-0547">Nucleotide-binding</keyword>
<dbReference type="PROSITE" id="PS50929">
    <property type="entry name" value="ABC_TM1F"/>
    <property type="match status" value="2"/>
</dbReference>
<evidence type="ECO:0000256" key="8">
    <source>
        <dbReference type="ARBA" id="ARBA00023136"/>
    </source>
</evidence>
<reference evidence="13" key="2">
    <citation type="submission" date="2021-08" db="EMBL/GenBank/DDBJ databases">
        <authorList>
            <person name="Gostincar C."/>
            <person name="Sun X."/>
            <person name="Song Z."/>
            <person name="Gunde-Cimerman N."/>
        </authorList>
    </citation>
    <scope>NUCLEOTIDE SEQUENCE</scope>
    <source>
        <strain evidence="13">EXF-8016</strain>
    </source>
</reference>
<dbReference type="GO" id="GO:0005524">
    <property type="term" value="F:ATP binding"/>
    <property type="evidence" value="ECO:0007669"/>
    <property type="project" value="UniProtKB-KW"/>
</dbReference>
<dbReference type="InterPro" id="IPR027417">
    <property type="entry name" value="P-loop_NTPase"/>
</dbReference>
<evidence type="ECO:0000313" key="13">
    <source>
        <dbReference type="EMBL" id="KAH0224519.1"/>
    </source>
</evidence>
<dbReference type="CDD" id="cd03244">
    <property type="entry name" value="ABCC_MRP_domain2"/>
    <property type="match status" value="1"/>
</dbReference>
<name>A0A9P8GKR9_AURME</name>
<keyword evidence="7 10" id="KW-1133">Transmembrane helix</keyword>
<gene>
    <name evidence="13" type="ORF">KCV03_g3544</name>
</gene>
<dbReference type="EMBL" id="JAHFYH010000018">
    <property type="protein sequence ID" value="KAH0224519.1"/>
    <property type="molecule type" value="Genomic_DNA"/>
</dbReference>
<keyword evidence="3" id="KW-0813">Transport</keyword>
<dbReference type="GO" id="GO:0016887">
    <property type="term" value="F:ATP hydrolysis activity"/>
    <property type="evidence" value="ECO:0007669"/>
    <property type="project" value="InterPro"/>
</dbReference>
<evidence type="ECO:0000256" key="9">
    <source>
        <dbReference type="SAM" id="MobiDB-lite"/>
    </source>
</evidence>
<dbReference type="InterPro" id="IPR011527">
    <property type="entry name" value="ABC1_TM_dom"/>
</dbReference>
<evidence type="ECO:0000256" key="10">
    <source>
        <dbReference type="SAM" id="Phobius"/>
    </source>
</evidence>
<evidence type="ECO:0000256" key="1">
    <source>
        <dbReference type="ARBA" id="ARBA00004141"/>
    </source>
</evidence>
<feature type="transmembrane region" description="Helical" evidence="10">
    <location>
        <begin position="1637"/>
        <end position="1656"/>
    </location>
</feature>
<comment type="similarity">
    <text evidence="2">Belongs to the ABC transporter superfamily. ABCC family. Conjugate transporter (TC 3.A.1.208) subfamily.</text>
</comment>
<dbReference type="InterPro" id="IPR003439">
    <property type="entry name" value="ABC_transporter-like_ATP-bd"/>
</dbReference>
<dbReference type="Gene3D" id="3.40.50.300">
    <property type="entry name" value="P-loop containing nucleotide triphosphate hydrolases"/>
    <property type="match status" value="2"/>
</dbReference>
<feature type="non-terminal residue" evidence="13">
    <location>
        <position position="1"/>
    </location>
</feature>
<comment type="subcellular location">
    <subcellularLocation>
        <location evidence="1">Membrane</location>
        <topology evidence="1">Multi-pass membrane protein</topology>
    </subcellularLocation>
</comment>
<feature type="domain" description="ABC transporter" evidence="11">
    <location>
        <begin position="1916"/>
        <end position="2153"/>
    </location>
</feature>
<evidence type="ECO:0000256" key="5">
    <source>
        <dbReference type="ARBA" id="ARBA00022741"/>
    </source>
</evidence>
<dbReference type="CDD" id="cd18596">
    <property type="entry name" value="ABC_6TM_VMR1_D1_like"/>
    <property type="match status" value="1"/>
</dbReference>
<feature type="region of interest" description="Disordered" evidence="9">
    <location>
        <begin position="824"/>
        <end position="869"/>
    </location>
</feature>
<comment type="caution">
    <text evidence="13">The sequence shown here is derived from an EMBL/GenBank/DDBJ whole genome shotgun (WGS) entry which is preliminary data.</text>
</comment>
<dbReference type="InterPro" id="IPR017871">
    <property type="entry name" value="ABC_transporter-like_CS"/>
</dbReference>
<dbReference type="Pfam" id="PF00664">
    <property type="entry name" value="ABC_membrane"/>
    <property type="match status" value="2"/>
</dbReference>
<dbReference type="SUPFAM" id="SSF52540">
    <property type="entry name" value="P-loop containing nucleoside triphosphate hydrolases"/>
    <property type="match status" value="2"/>
</dbReference>
<dbReference type="CDD" id="cd03250">
    <property type="entry name" value="ABCC_MRP_domain1"/>
    <property type="match status" value="1"/>
</dbReference>
<reference evidence="13" key="1">
    <citation type="journal article" date="2021" name="J Fungi (Basel)">
        <title>Virulence traits and population genomics of the black yeast Aureobasidium melanogenum.</title>
        <authorList>
            <person name="Cernosa A."/>
            <person name="Sun X."/>
            <person name="Gostincar C."/>
            <person name="Fang C."/>
            <person name="Gunde-Cimerman N."/>
            <person name="Song Z."/>
        </authorList>
    </citation>
    <scope>NUCLEOTIDE SEQUENCE</scope>
    <source>
        <strain evidence="13">EXF-8016</strain>
    </source>
</reference>
<evidence type="ECO:0000313" key="14">
    <source>
        <dbReference type="Proteomes" id="UP000767238"/>
    </source>
</evidence>